<organism evidence="1 2">
    <name type="scientific">Kaistia hirudinis</name>
    <dbReference type="NCBI Taxonomy" id="1293440"/>
    <lineage>
        <taxon>Bacteria</taxon>
        <taxon>Pseudomonadati</taxon>
        <taxon>Pseudomonadota</taxon>
        <taxon>Alphaproteobacteria</taxon>
        <taxon>Hyphomicrobiales</taxon>
        <taxon>Kaistiaceae</taxon>
        <taxon>Kaistia</taxon>
    </lineage>
</organism>
<evidence type="ECO:0000313" key="2">
    <source>
        <dbReference type="Proteomes" id="UP000553963"/>
    </source>
</evidence>
<accession>A0A840AXE4</accession>
<dbReference type="Proteomes" id="UP000553963">
    <property type="component" value="Unassembled WGS sequence"/>
</dbReference>
<keyword evidence="2" id="KW-1185">Reference proteome</keyword>
<proteinExistence type="predicted"/>
<comment type="caution">
    <text evidence="1">The sequence shown here is derived from an EMBL/GenBank/DDBJ whole genome shotgun (WGS) entry which is preliminary data.</text>
</comment>
<dbReference type="RefSeq" id="WP_183400778.1">
    <property type="nucleotide sequence ID" value="NZ_JACIDS010000005.1"/>
</dbReference>
<dbReference type="AlphaFoldDB" id="A0A840AXE4"/>
<name>A0A840AXE4_9HYPH</name>
<sequence>MSCECDSQCPAATQCYCIYTYDDGICVCVCDYPMVQPAFAKRPAKSIETMVDLCIKNIELGDLAAALDGISGAGILVPAARLKTQVSLSLRKASLADALAQLGLVAQNGEAAAAAP</sequence>
<gene>
    <name evidence="1" type="ORF">GGR25_004199</name>
</gene>
<dbReference type="EMBL" id="JACIDS010000005">
    <property type="protein sequence ID" value="MBB3933135.1"/>
    <property type="molecule type" value="Genomic_DNA"/>
</dbReference>
<reference evidence="1 2" key="1">
    <citation type="submission" date="2020-08" db="EMBL/GenBank/DDBJ databases">
        <title>Genomic Encyclopedia of Type Strains, Phase IV (KMG-IV): sequencing the most valuable type-strain genomes for metagenomic binning, comparative biology and taxonomic classification.</title>
        <authorList>
            <person name="Goeker M."/>
        </authorList>
    </citation>
    <scope>NUCLEOTIDE SEQUENCE [LARGE SCALE GENOMIC DNA]</scope>
    <source>
        <strain evidence="1 2">DSM 25966</strain>
    </source>
</reference>
<protein>
    <submittedName>
        <fullName evidence="1">Uncharacterized protein</fullName>
    </submittedName>
</protein>
<evidence type="ECO:0000313" key="1">
    <source>
        <dbReference type="EMBL" id="MBB3933135.1"/>
    </source>
</evidence>